<dbReference type="PROSITE" id="PS00895">
    <property type="entry name" value="3_HYDROXYISOBUT_DH"/>
    <property type="match status" value="1"/>
</dbReference>
<evidence type="ECO:0000259" key="6">
    <source>
        <dbReference type="Pfam" id="PF14833"/>
    </source>
</evidence>
<dbReference type="PIRSF" id="PIRSF000103">
    <property type="entry name" value="HIBADH"/>
    <property type="match status" value="1"/>
</dbReference>
<dbReference type="GO" id="GO:0016054">
    <property type="term" value="P:organic acid catabolic process"/>
    <property type="evidence" value="ECO:0007669"/>
    <property type="project" value="UniProtKB-ARBA"/>
</dbReference>
<accession>A0A8G2BNK9</accession>
<evidence type="ECO:0000313" key="7">
    <source>
        <dbReference type="EMBL" id="SDG45647.1"/>
    </source>
</evidence>
<dbReference type="AlphaFoldDB" id="A0A8G2BNK9"/>
<dbReference type="InterPro" id="IPR008927">
    <property type="entry name" value="6-PGluconate_DH-like_C_sf"/>
</dbReference>
<dbReference type="InterPro" id="IPR015815">
    <property type="entry name" value="HIBADH-related"/>
</dbReference>
<evidence type="ECO:0000256" key="3">
    <source>
        <dbReference type="ARBA" id="ARBA00023027"/>
    </source>
</evidence>
<reference evidence="7 8" key="1">
    <citation type="submission" date="2016-10" db="EMBL/GenBank/DDBJ databases">
        <authorList>
            <person name="Varghese N."/>
            <person name="Submissions S."/>
        </authorList>
    </citation>
    <scope>NUCLEOTIDE SEQUENCE [LARGE SCALE GENOMIC DNA]</scope>
    <source>
        <strain evidence="7 8">DSM 18839</strain>
    </source>
</reference>
<dbReference type="OrthoDB" id="9812907at2"/>
<dbReference type="PANTHER" id="PTHR43060">
    <property type="entry name" value="3-HYDROXYISOBUTYRATE DEHYDROGENASE-LIKE 1, MITOCHONDRIAL-RELATED"/>
    <property type="match status" value="1"/>
</dbReference>
<evidence type="ECO:0000256" key="4">
    <source>
        <dbReference type="PIRSR" id="PIRSR000103-1"/>
    </source>
</evidence>
<dbReference type="EMBL" id="FNBW01000018">
    <property type="protein sequence ID" value="SDG45647.1"/>
    <property type="molecule type" value="Genomic_DNA"/>
</dbReference>
<dbReference type="PANTHER" id="PTHR43060:SF15">
    <property type="entry name" value="3-HYDROXYISOBUTYRATE DEHYDROGENASE-LIKE 1, MITOCHONDRIAL-RELATED"/>
    <property type="match status" value="1"/>
</dbReference>
<dbReference type="Gene3D" id="1.10.1040.10">
    <property type="entry name" value="N-(1-d-carboxylethyl)-l-norvaline Dehydrogenase, domain 2"/>
    <property type="match status" value="1"/>
</dbReference>
<dbReference type="InterPro" id="IPR029154">
    <property type="entry name" value="HIBADH-like_NADP-bd"/>
</dbReference>
<proteinExistence type="inferred from homology"/>
<keyword evidence="2" id="KW-0560">Oxidoreductase</keyword>
<feature type="active site" evidence="4">
    <location>
        <position position="176"/>
    </location>
</feature>
<dbReference type="InterPro" id="IPR002204">
    <property type="entry name" value="3-OH-isobutyrate_DH-rel_CS"/>
</dbReference>
<dbReference type="RefSeq" id="WP_093153945.1">
    <property type="nucleotide sequence ID" value="NZ_FNBW01000018.1"/>
</dbReference>
<evidence type="ECO:0000313" key="8">
    <source>
        <dbReference type="Proteomes" id="UP000198615"/>
    </source>
</evidence>
<comment type="caution">
    <text evidence="7">The sequence shown here is derived from an EMBL/GenBank/DDBJ whole genome shotgun (WGS) entry which is preliminary data.</text>
</comment>
<dbReference type="InterPro" id="IPR013328">
    <property type="entry name" value="6PGD_dom2"/>
</dbReference>
<evidence type="ECO:0000256" key="2">
    <source>
        <dbReference type="ARBA" id="ARBA00023002"/>
    </source>
</evidence>
<dbReference type="GO" id="GO:0051287">
    <property type="term" value="F:NAD binding"/>
    <property type="evidence" value="ECO:0007669"/>
    <property type="project" value="InterPro"/>
</dbReference>
<dbReference type="SUPFAM" id="SSF48179">
    <property type="entry name" value="6-phosphogluconate dehydrogenase C-terminal domain-like"/>
    <property type="match status" value="1"/>
</dbReference>
<dbReference type="GO" id="GO:0016491">
    <property type="term" value="F:oxidoreductase activity"/>
    <property type="evidence" value="ECO:0007669"/>
    <property type="project" value="UniProtKB-KW"/>
</dbReference>
<comment type="similarity">
    <text evidence="1">Belongs to the HIBADH-related family.</text>
</comment>
<name>A0A8G2BNK9_9PROT</name>
<dbReference type="Pfam" id="PF14833">
    <property type="entry name" value="NAD_binding_11"/>
    <property type="match status" value="1"/>
</dbReference>
<dbReference type="Proteomes" id="UP000198615">
    <property type="component" value="Unassembled WGS sequence"/>
</dbReference>
<dbReference type="InterPro" id="IPR006115">
    <property type="entry name" value="6PGDH_NADP-bd"/>
</dbReference>
<keyword evidence="3" id="KW-0520">NAD</keyword>
<feature type="domain" description="6-phosphogluconate dehydrogenase NADP-binding" evidence="5">
    <location>
        <begin position="8"/>
        <end position="167"/>
    </location>
</feature>
<dbReference type="Pfam" id="PF03446">
    <property type="entry name" value="NAD_binding_2"/>
    <property type="match status" value="1"/>
</dbReference>
<dbReference type="Gene3D" id="3.40.50.720">
    <property type="entry name" value="NAD(P)-binding Rossmann-like Domain"/>
    <property type="match status" value="1"/>
</dbReference>
<dbReference type="SUPFAM" id="SSF51735">
    <property type="entry name" value="NAD(P)-binding Rossmann-fold domains"/>
    <property type="match status" value="1"/>
</dbReference>
<feature type="domain" description="3-hydroxyisobutyrate dehydrogenase-like NAD-binding" evidence="6">
    <location>
        <begin position="170"/>
        <end position="290"/>
    </location>
</feature>
<organism evidence="7 8">
    <name type="scientific">Thalassobaculum litoreum DSM 18839</name>
    <dbReference type="NCBI Taxonomy" id="1123362"/>
    <lineage>
        <taxon>Bacteria</taxon>
        <taxon>Pseudomonadati</taxon>
        <taxon>Pseudomonadota</taxon>
        <taxon>Alphaproteobacteria</taxon>
        <taxon>Rhodospirillales</taxon>
        <taxon>Thalassobaculaceae</taxon>
        <taxon>Thalassobaculum</taxon>
    </lineage>
</organism>
<evidence type="ECO:0000259" key="5">
    <source>
        <dbReference type="Pfam" id="PF03446"/>
    </source>
</evidence>
<dbReference type="GO" id="GO:0050661">
    <property type="term" value="F:NADP binding"/>
    <property type="evidence" value="ECO:0007669"/>
    <property type="project" value="InterPro"/>
</dbReference>
<keyword evidence="8" id="KW-1185">Reference proteome</keyword>
<sequence length="295" mass="30542">MSSDNTRLGYIGLGLMGGPMAQRLAAAGFPLAVWNRSRDKLPPLTAAGAIEAASPRAVAERSDIVFTCLTDTDAVETVIFGTDGVAEAASADKVLVDFSSMKPDKAKEFAARLRAETGMGWIDAPVSGGVPGATNGTLTVMAGGSAADFARVEPVVAHLAGRFTLMGENGAGQSTKLINQMIVGAGLALMAECCQFAEDAGIDPAKLPQALAGGRADSPILQQFLPRMAARDRDVQGRVAIMVKDLNTVMESARQLGTSLPLTGLAAEIHKLLVKQGLGDADNAATIDLYAPPKH</sequence>
<evidence type="ECO:0000256" key="1">
    <source>
        <dbReference type="ARBA" id="ARBA00009080"/>
    </source>
</evidence>
<gene>
    <name evidence="7" type="ORF">SAMN05660686_04460</name>
</gene>
<dbReference type="InterPro" id="IPR036291">
    <property type="entry name" value="NAD(P)-bd_dom_sf"/>
</dbReference>
<protein>
    <submittedName>
        <fullName evidence="7">3-hydroxyisobutyrate dehydrogenase</fullName>
    </submittedName>
</protein>